<dbReference type="GO" id="GO:0000287">
    <property type="term" value="F:magnesium ion binding"/>
    <property type="evidence" value="ECO:0007669"/>
    <property type="project" value="InterPro"/>
</dbReference>
<dbReference type="Pfam" id="PF22624">
    <property type="entry name" value="AASDHPPT_N"/>
    <property type="match status" value="1"/>
</dbReference>
<keyword evidence="2" id="KW-0808">Transferase</keyword>
<sequence length="337" mass="36897">MGSENLKVVQYLVDTRKLWPGAAKTAQLEHEASRALRVLPQEERDKVLKYYFVADAKMSLVSHLLKHWAVARYGGVPWAEARITRDARTKPVYVDSAGRQPVAFNVSHQAGLVALVAAYGYECGEGGGPPIDVGVDVVCTSERRERDHRMVRADGWAGFVDMHAEVFGLREADYLKGGDFATTAAAAAATPPQPRDNGLVVDSKLRHFYTLWCLREAYVKMTGEALLAPWLKDLNFMRFKAPAPGRAEDSNGDGSGGGRAIPPAGEDEAVTTHEILFHGKELDDANVCIRSLGPDYMVCTAVRTPRRKEIALGLDLRSYEFLSIEDILGVAEAGVGR</sequence>
<evidence type="ECO:0000313" key="6">
    <source>
        <dbReference type="EMBL" id="KAK7756556.1"/>
    </source>
</evidence>
<dbReference type="InterPro" id="IPR008278">
    <property type="entry name" value="4-PPantetheinyl_Trfase_dom"/>
</dbReference>
<evidence type="ECO:0000313" key="7">
    <source>
        <dbReference type="Proteomes" id="UP001320420"/>
    </source>
</evidence>
<dbReference type="PANTHER" id="PTHR12215:SF10">
    <property type="entry name" value="L-AMINOADIPATE-SEMIALDEHYDE DEHYDROGENASE-PHOSPHOPANTETHEINYL TRANSFERASE"/>
    <property type="match status" value="1"/>
</dbReference>
<dbReference type="Pfam" id="PF01648">
    <property type="entry name" value="ACPS"/>
    <property type="match status" value="1"/>
</dbReference>
<dbReference type="Proteomes" id="UP001320420">
    <property type="component" value="Unassembled WGS sequence"/>
</dbReference>
<dbReference type="Gene3D" id="3.90.470.20">
    <property type="entry name" value="4'-phosphopantetheinyl transferase domain"/>
    <property type="match status" value="1"/>
</dbReference>
<proteinExistence type="predicted"/>
<dbReference type="SUPFAM" id="SSF56214">
    <property type="entry name" value="4'-phosphopantetheinyl transferase"/>
    <property type="match status" value="2"/>
</dbReference>
<dbReference type="AlphaFoldDB" id="A0AAN9UZY5"/>
<name>A0AAN9UZY5_9PEZI</name>
<evidence type="ECO:0000259" key="5">
    <source>
        <dbReference type="Pfam" id="PF22624"/>
    </source>
</evidence>
<evidence type="ECO:0000256" key="2">
    <source>
        <dbReference type="ARBA" id="ARBA00022679"/>
    </source>
</evidence>
<organism evidence="6 7">
    <name type="scientific">Diatrype stigma</name>
    <dbReference type="NCBI Taxonomy" id="117547"/>
    <lineage>
        <taxon>Eukaryota</taxon>
        <taxon>Fungi</taxon>
        <taxon>Dikarya</taxon>
        <taxon>Ascomycota</taxon>
        <taxon>Pezizomycotina</taxon>
        <taxon>Sordariomycetes</taxon>
        <taxon>Xylariomycetidae</taxon>
        <taxon>Xylariales</taxon>
        <taxon>Diatrypaceae</taxon>
        <taxon>Diatrype</taxon>
    </lineage>
</organism>
<evidence type="ECO:0000259" key="4">
    <source>
        <dbReference type="Pfam" id="PF01648"/>
    </source>
</evidence>
<gene>
    <name evidence="6" type="ORF">SLS62_001392</name>
</gene>
<feature type="region of interest" description="Disordered" evidence="3">
    <location>
        <begin position="245"/>
        <end position="265"/>
    </location>
</feature>
<keyword evidence="7" id="KW-1185">Reference proteome</keyword>
<reference evidence="6 7" key="1">
    <citation type="submission" date="2024-02" db="EMBL/GenBank/DDBJ databases">
        <title>De novo assembly and annotation of 12 fungi associated with fruit tree decline syndrome in Ontario, Canada.</title>
        <authorList>
            <person name="Sulman M."/>
            <person name="Ellouze W."/>
            <person name="Ilyukhin E."/>
        </authorList>
    </citation>
    <scope>NUCLEOTIDE SEQUENCE [LARGE SCALE GENOMIC DNA]</scope>
    <source>
        <strain evidence="6 7">M11/M66-122</strain>
    </source>
</reference>
<dbReference type="GO" id="GO:0019878">
    <property type="term" value="P:lysine biosynthetic process via aminoadipic acid"/>
    <property type="evidence" value="ECO:0007669"/>
    <property type="project" value="TreeGrafter"/>
</dbReference>
<dbReference type="GO" id="GO:0005829">
    <property type="term" value="C:cytosol"/>
    <property type="evidence" value="ECO:0007669"/>
    <property type="project" value="TreeGrafter"/>
</dbReference>
<dbReference type="PANTHER" id="PTHR12215">
    <property type="entry name" value="PHOSPHOPANTETHEINE TRANSFERASE"/>
    <property type="match status" value="1"/>
</dbReference>
<accession>A0AAN9UZY5</accession>
<evidence type="ECO:0000256" key="3">
    <source>
        <dbReference type="SAM" id="MobiDB-lite"/>
    </source>
</evidence>
<evidence type="ECO:0000256" key="1">
    <source>
        <dbReference type="ARBA" id="ARBA00013172"/>
    </source>
</evidence>
<comment type="caution">
    <text evidence="6">The sequence shown here is derived from an EMBL/GenBank/DDBJ whole genome shotgun (WGS) entry which is preliminary data.</text>
</comment>
<dbReference type="EC" id="2.7.8.7" evidence="1"/>
<dbReference type="EMBL" id="JAKJXP020000006">
    <property type="protein sequence ID" value="KAK7756556.1"/>
    <property type="molecule type" value="Genomic_DNA"/>
</dbReference>
<dbReference type="InterPro" id="IPR037143">
    <property type="entry name" value="4-PPantetheinyl_Trfase_dom_sf"/>
</dbReference>
<feature type="domain" description="4'-phosphopantetheinyl transferase N-terminal" evidence="5">
    <location>
        <begin position="29"/>
        <end position="118"/>
    </location>
</feature>
<dbReference type="InterPro" id="IPR050559">
    <property type="entry name" value="P-Pant_transferase_sf"/>
</dbReference>
<protein>
    <recommendedName>
        <fullName evidence="1">holo-[acyl-carrier-protein] synthase</fullName>
        <ecNumber evidence="1">2.7.8.7</ecNumber>
    </recommendedName>
</protein>
<dbReference type="InterPro" id="IPR055066">
    <property type="entry name" value="AASDHPPT_N"/>
</dbReference>
<feature type="domain" description="4'-phosphopantetheinyl transferase" evidence="4">
    <location>
        <begin position="133"/>
        <end position="243"/>
    </location>
</feature>
<dbReference type="GO" id="GO:0008897">
    <property type="term" value="F:holo-[acyl-carrier-protein] synthase activity"/>
    <property type="evidence" value="ECO:0007669"/>
    <property type="project" value="UniProtKB-EC"/>
</dbReference>